<dbReference type="HOGENOM" id="CLU_1187724_0_0_1"/>
<dbReference type="InParanoid" id="K3WMV5"/>
<reference evidence="2" key="2">
    <citation type="submission" date="2010-04" db="EMBL/GenBank/DDBJ databases">
        <authorList>
            <person name="Buell R."/>
            <person name="Hamilton J."/>
            <person name="Hostetler J."/>
        </authorList>
    </citation>
    <scope>NUCLEOTIDE SEQUENCE [LARGE SCALE GENOMIC DNA]</scope>
    <source>
        <strain evidence="2">DAOM:BR144</strain>
    </source>
</reference>
<name>K3WMV5_GLOUD</name>
<protein>
    <submittedName>
        <fullName evidence="1">Uncharacterized protein</fullName>
    </submittedName>
</protein>
<proteinExistence type="predicted"/>
<organism evidence="1 2">
    <name type="scientific">Globisporangium ultimum (strain ATCC 200006 / CBS 805.95 / DAOM BR144)</name>
    <name type="common">Pythium ultimum</name>
    <dbReference type="NCBI Taxonomy" id="431595"/>
    <lineage>
        <taxon>Eukaryota</taxon>
        <taxon>Sar</taxon>
        <taxon>Stramenopiles</taxon>
        <taxon>Oomycota</taxon>
        <taxon>Peronosporomycetes</taxon>
        <taxon>Pythiales</taxon>
        <taxon>Pythiaceae</taxon>
        <taxon>Globisporangium</taxon>
    </lineage>
</organism>
<evidence type="ECO:0000313" key="2">
    <source>
        <dbReference type="Proteomes" id="UP000019132"/>
    </source>
</evidence>
<evidence type="ECO:0000313" key="1">
    <source>
        <dbReference type="EnsemblProtists" id="PYU1_T006297"/>
    </source>
</evidence>
<reference evidence="2" key="1">
    <citation type="journal article" date="2010" name="Genome Biol.">
        <title>Genome sequence of the necrotrophic plant pathogen Pythium ultimum reveals original pathogenicity mechanisms and effector repertoire.</title>
        <authorList>
            <person name="Levesque C.A."/>
            <person name="Brouwer H."/>
            <person name="Cano L."/>
            <person name="Hamilton J.P."/>
            <person name="Holt C."/>
            <person name="Huitema E."/>
            <person name="Raffaele S."/>
            <person name="Robideau G.P."/>
            <person name="Thines M."/>
            <person name="Win J."/>
            <person name="Zerillo M.M."/>
            <person name="Beakes G.W."/>
            <person name="Boore J.L."/>
            <person name="Busam D."/>
            <person name="Dumas B."/>
            <person name="Ferriera S."/>
            <person name="Fuerstenberg S.I."/>
            <person name="Gachon C.M."/>
            <person name="Gaulin E."/>
            <person name="Govers F."/>
            <person name="Grenville-Briggs L."/>
            <person name="Horner N."/>
            <person name="Hostetler J."/>
            <person name="Jiang R.H."/>
            <person name="Johnson J."/>
            <person name="Krajaejun T."/>
            <person name="Lin H."/>
            <person name="Meijer H.J."/>
            <person name="Moore B."/>
            <person name="Morris P."/>
            <person name="Phuntmart V."/>
            <person name="Puiu D."/>
            <person name="Shetty J."/>
            <person name="Stajich J.E."/>
            <person name="Tripathy S."/>
            <person name="Wawra S."/>
            <person name="van West P."/>
            <person name="Whitty B.R."/>
            <person name="Coutinho P.M."/>
            <person name="Henrissat B."/>
            <person name="Martin F."/>
            <person name="Thomas P.D."/>
            <person name="Tyler B.M."/>
            <person name="De Vries R.P."/>
            <person name="Kamoun S."/>
            <person name="Yandell M."/>
            <person name="Tisserat N."/>
            <person name="Buell C.R."/>
        </authorList>
    </citation>
    <scope>NUCLEOTIDE SEQUENCE</scope>
    <source>
        <strain evidence="2">DAOM:BR144</strain>
    </source>
</reference>
<keyword evidence="2" id="KW-1185">Reference proteome</keyword>
<reference evidence="1" key="3">
    <citation type="submission" date="2015-02" db="UniProtKB">
        <authorList>
            <consortium name="EnsemblProtists"/>
        </authorList>
    </citation>
    <scope>IDENTIFICATION</scope>
    <source>
        <strain evidence="1">DAOM BR144</strain>
    </source>
</reference>
<dbReference type="eggNOG" id="ENOG502S7TW">
    <property type="taxonomic scope" value="Eukaryota"/>
</dbReference>
<dbReference type="EnsemblProtists" id="PYU1_T006297">
    <property type="protein sequence ID" value="PYU1_T006297"/>
    <property type="gene ID" value="PYU1_G006285"/>
</dbReference>
<dbReference type="AlphaFoldDB" id="K3WMV5"/>
<sequence>MLLALDRNQTYPPLPGVQVLGRTETVKYLGIPFGQSSVEDNLVEFLEQRFYDGFKMWYRRARTLRGRLLVAQTMVLSRLWHYTQHVLIPSAVVKRWQSMLNRFVLSRKHDRDASHIQLIPREFLYQRRSDGGLQIPSLEAHLKRQRLQFVLQFMRAATADDVRNWTTASTELLKLVLPRTGDCNALDFLVISPLRHGDMIKWRRTSAWWRATWKSWYMIRWEITWHDLPPDERA</sequence>
<dbReference type="Proteomes" id="UP000019132">
    <property type="component" value="Unassembled WGS sequence"/>
</dbReference>
<accession>K3WMV5</accession>
<dbReference type="EMBL" id="GL376625">
    <property type="status" value="NOT_ANNOTATED_CDS"/>
    <property type="molecule type" value="Genomic_DNA"/>
</dbReference>
<dbReference type="VEuPathDB" id="FungiDB:PYU1_G006285"/>